<organism evidence="2 3">
    <name type="scientific">Labedella endophytica</name>
    <dbReference type="NCBI Taxonomy" id="1523160"/>
    <lineage>
        <taxon>Bacteria</taxon>
        <taxon>Bacillati</taxon>
        <taxon>Actinomycetota</taxon>
        <taxon>Actinomycetes</taxon>
        <taxon>Micrococcales</taxon>
        <taxon>Microbacteriaceae</taxon>
        <taxon>Labedella</taxon>
    </lineage>
</organism>
<feature type="transmembrane region" description="Helical" evidence="1">
    <location>
        <begin position="21"/>
        <end position="44"/>
    </location>
</feature>
<accession>A0A433JW49</accession>
<evidence type="ECO:0000313" key="2">
    <source>
        <dbReference type="EMBL" id="RUR03381.1"/>
    </source>
</evidence>
<dbReference type="Proteomes" id="UP000274909">
    <property type="component" value="Unassembled WGS sequence"/>
</dbReference>
<protein>
    <submittedName>
        <fullName evidence="2">Uncharacterized protein</fullName>
    </submittedName>
</protein>
<sequence>MIGDEVEEEDERAPVPGLTRASLALSALGIVVTIAAYVGVVAGLSGSAGLGVVGLFPLGAIAAGGCAILAFVLAVAAIVRARGFGNADSATHAALLLSVLLAAPVVIVGAPMIAGGV</sequence>
<keyword evidence="1" id="KW-0812">Transmembrane</keyword>
<reference evidence="2 3" key="1">
    <citation type="submission" date="2018-12" db="EMBL/GenBank/DDBJ databases">
        <authorList>
            <person name="Li F."/>
        </authorList>
    </citation>
    <scope>NUCLEOTIDE SEQUENCE [LARGE SCALE GENOMIC DNA]</scope>
    <source>
        <strain evidence="2 3">EGI 6500705</strain>
    </source>
</reference>
<feature type="transmembrane region" description="Helical" evidence="1">
    <location>
        <begin position="93"/>
        <end position="114"/>
    </location>
</feature>
<name>A0A433JW49_9MICO</name>
<proteinExistence type="predicted"/>
<keyword evidence="1" id="KW-1133">Transmembrane helix</keyword>
<dbReference type="RefSeq" id="WP_127046712.1">
    <property type="nucleotide sequence ID" value="NZ_RZGZ01000001.1"/>
</dbReference>
<keyword evidence="1" id="KW-0472">Membrane</keyword>
<evidence type="ECO:0000313" key="3">
    <source>
        <dbReference type="Proteomes" id="UP000274909"/>
    </source>
</evidence>
<feature type="transmembrane region" description="Helical" evidence="1">
    <location>
        <begin position="56"/>
        <end position="81"/>
    </location>
</feature>
<gene>
    <name evidence="2" type="ORF">ELQ94_02205</name>
</gene>
<comment type="caution">
    <text evidence="2">The sequence shown here is derived from an EMBL/GenBank/DDBJ whole genome shotgun (WGS) entry which is preliminary data.</text>
</comment>
<dbReference type="AlphaFoldDB" id="A0A433JW49"/>
<dbReference type="EMBL" id="RZGZ01000001">
    <property type="protein sequence ID" value="RUR03381.1"/>
    <property type="molecule type" value="Genomic_DNA"/>
</dbReference>
<evidence type="ECO:0000256" key="1">
    <source>
        <dbReference type="SAM" id="Phobius"/>
    </source>
</evidence>
<keyword evidence="3" id="KW-1185">Reference proteome</keyword>